<dbReference type="PANTHER" id="PTHR30146">
    <property type="entry name" value="LACI-RELATED TRANSCRIPTIONAL REPRESSOR"/>
    <property type="match status" value="1"/>
</dbReference>
<evidence type="ECO:0000256" key="4">
    <source>
        <dbReference type="ARBA" id="ARBA00023163"/>
    </source>
</evidence>
<reference evidence="8" key="1">
    <citation type="journal article" date="2019" name="Int. J. Syst. Evol. Microbiol.">
        <title>The Global Catalogue of Microorganisms (GCM) 10K type strain sequencing project: providing services to taxonomists for standard genome sequencing and annotation.</title>
        <authorList>
            <consortium name="The Broad Institute Genomics Platform"/>
            <consortium name="The Broad Institute Genome Sequencing Center for Infectious Disease"/>
            <person name="Wu L."/>
            <person name="Ma J."/>
        </authorList>
    </citation>
    <scope>NUCLEOTIDE SEQUENCE [LARGE SCALE GENOMIC DNA]</scope>
    <source>
        <strain evidence="8">CCUG 57508</strain>
    </source>
</reference>
<dbReference type="Proteomes" id="UP001597046">
    <property type="component" value="Unassembled WGS sequence"/>
</dbReference>
<keyword evidence="2" id="KW-0805">Transcription regulation</keyword>
<dbReference type="EMBL" id="JBHTKH010000010">
    <property type="protein sequence ID" value="MFD1055688.1"/>
    <property type="molecule type" value="Genomic_DNA"/>
</dbReference>
<evidence type="ECO:0000256" key="2">
    <source>
        <dbReference type="ARBA" id="ARBA00023015"/>
    </source>
</evidence>
<dbReference type="CDD" id="cd06267">
    <property type="entry name" value="PBP1_LacI_sugar_binding-like"/>
    <property type="match status" value="1"/>
</dbReference>
<keyword evidence="3 7" id="KW-0238">DNA-binding</keyword>
<keyword evidence="8" id="KW-1185">Reference proteome</keyword>
<feature type="compositionally biased region" description="Pro residues" evidence="5">
    <location>
        <begin position="359"/>
        <end position="382"/>
    </location>
</feature>
<evidence type="ECO:0000256" key="5">
    <source>
        <dbReference type="SAM" id="MobiDB-lite"/>
    </source>
</evidence>
<comment type="caution">
    <text evidence="7">The sequence shown here is derived from an EMBL/GenBank/DDBJ whole genome shotgun (WGS) entry which is preliminary data.</text>
</comment>
<dbReference type="SUPFAM" id="SSF53822">
    <property type="entry name" value="Periplasmic binding protein-like I"/>
    <property type="match status" value="1"/>
</dbReference>
<dbReference type="CDD" id="cd01392">
    <property type="entry name" value="HTH_LacI"/>
    <property type="match status" value="1"/>
</dbReference>
<evidence type="ECO:0000256" key="3">
    <source>
        <dbReference type="ARBA" id="ARBA00023125"/>
    </source>
</evidence>
<dbReference type="InterPro" id="IPR046335">
    <property type="entry name" value="LacI/GalR-like_sensor"/>
</dbReference>
<dbReference type="PROSITE" id="PS50932">
    <property type="entry name" value="HTH_LACI_2"/>
    <property type="match status" value="1"/>
</dbReference>
<dbReference type="InterPro" id="IPR028082">
    <property type="entry name" value="Peripla_BP_I"/>
</dbReference>
<evidence type="ECO:0000313" key="7">
    <source>
        <dbReference type="EMBL" id="MFD1055688.1"/>
    </source>
</evidence>
<dbReference type="RefSeq" id="WP_386053715.1">
    <property type="nucleotide sequence ID" value="NZ_JBHTKH010000010.1"/>
</dbReference>
<evidence type="ECO:0000256" key="1">
    <source>
        <dbReference type="ARBA" id="ARBA00022491"/>
    </source>
</evidence>
<dbReference type="GO" id="GO:0003677">
    <property type="term" value="F:DNA binding"/>
    <property type="evidence" value="ECO:0007669"/>
    <property type="project" value="UniProtKB-KW"/>
</dbReference>
<evidence type="ECO:0000313" key="8">
    <source>
        <dbReference type="Proteomes" id="UP001597046"/>
    </source>
</evidence>
<evidence type="ECO:0000259" key="6">
    <source>
        <dbReference type="PROSITE" id="PS50932"/>
    </source>
</evidence>
<name>A0ABW3MYB9_9MICO</name>
<dbReference type="Pfam" id="PF00356">
    <property type="entry name" value="LacI"/>
    <property type="match status" value="1"/>
</dbReference>
<keyword evidence="1" id="KW-0678">Repressor</keyword>
<dbReference type="Gene3D" id="3.40.50.2300">
    <property type="match status" value="2"/>
</dbReference>
<gene>
    <name evidence="7" type="ORF">ACFQ2V_15350</name>
</gene>
<organism evidence="7 8">
    <name type="scientific">Terrabacter terrigena</name>
    <dbReference type="NCBI Taxonomy" id="574718"/>
    <lineage>
        <taxon>Bacteria</taxon>
        <taxon>Bacillati</taxon>
        <taxon>Actinomycetota</taxon>
        <taxon>Actinomycetes</taxon>
        <taxon>Micrococcales</taxon>
        <taxon>Intrasporangiaceae</taxon>
        <taxon>Terrabacter</taxon>
    </lineage>
</organism>
<dbReference type="SMART" id="SM00354">
    <property type="entry name" value="HTH_LACI"/>
    <property type="match status" value="1"/>
</dbReference>
<proteinExistence type="predicted"/>
<dbReference type="Pfam" id="PF13377">
    <property type="entry name" value="Peripla_BP_3"/>
    <property type="match status" value="1"/>
</dbReference>
<dbReference type="PANTHER" id="PTHR30146:SF148">
    <property type="entry name" value="HTH-TYPE TRANSCRIPTIONAL REPRESSOR PURR-RELATED"/>
    <property type="match status" value="1"/>
</dbReference>
<dbReference type="InterPro" id="IPR010982">
    <property type="entry name" value="Lambda_DNA-bd_dom_sf"/>
</dbReference>
<dbReference type="SUPFAM" id="SSF47413">
    <property type="entry name" value="lambda repressor-like DNA-binding domains"/>
    <property type="match status" value="1"/>
</dbReference>
<keyword evidence="4" id="KW-0804">Transcription</keyword>
<protein>
    <submittedName>
        <fullName evidence="7">LacI family DNA-binding transcriptional regulator</fullName>
    </submittedName>
</protein>
<accession>A0ABW3MYB9</accession>
<feature type="region of interest" description="Disordered" evidence="5">
    <location>
        <begin position="352"/>
        <end position="422"/>
    </location>
</feature>
<feature type="domain" description="HTH lacI-type" evidence="6">
    <location>
        <begin position="29"/>
        <end position="83"/>
    </location>
</feature>
<sequence length="422" mass="44205">MATARKQAQAGATTPPGVSVAHAAAHNGATIYSVAERAGVSIATVSRVLQGAGTVSAKTTQKVLDAVDQLDYVPLGAARSLAVRHHEAHGLVLPELSGPYYSELLMGFESRAAELGQSVTLMLTEGKADIARSVRQLATHVDAIAVLGSAAMPPAVAKALHGKKPVIIIAGAPQDGIESVGAENAHSAQKLTEHVLGHGRRHLLFVGDPDGAPDISDRHAGFVAAHRAQGLEPAEPVRVPFREGEGEAVAERILAGEITADALVCANDELALSIMSHLQDAGRDVPGDIAVVGWDDVMTSRYVRPGMTTVRQPVRELGALAAERLHQRVHGAELLAAPRVLPTQVIIRGSCGCDARPSTPHPPARPDGIRPPPVPPGAPDLRPPTNSNSPTNSTNSNTPEAPSYHHLHPPKSPARLEEHTRK</sequence>
<feature type="compositionally biased region" description="Low complexity" evidence="5">
    <location>
        <begin position="383"/>
        <end position="399"/>
    </location>
</feature>
<dbReference type="Gene3D" id="1.10.260.40">
    <property type="entry name" value="lambda repressor-like DNA-binding domains"/>
    <property type="match status" value="1"/>
</dbReference>
<dbReference type="InterPro" id="IPR000843">
    <property type="entry name" value="HTH_LacI"/>
</dbReference>